<dbReference type="EMBL" id="ACXX02000020">
    <property type="protein sequence ID" value="EGD45811.1"/>
    <property type="molecule type" value="Genomic_DNA"/>
</dbReference>
<dbReference type="InterPro" id="IPR013324">
    <property type="entry name" value="RNA_pol_sigma_r3/r4-like"/>
</dbReference>
<protein>
    <recommendedName>
        <fullName evidence="3">Sigma-70 region 4 type 2</fullName>
    </recommendedName>
</protein>
<dbReference type="eggNOG" id="COG1595">
    <property type="taxonomic scope" value="Bacteria"/>
</dbReference>
<sequence length="138" mass="16558">MSINHKEYTPIVNRERIFVSREVYQEYYRQKEHESYLNKLSTKHNLSFSEYEEKGVQIEYILASRIESHEDAVIRNEMLKTLKSALMVLSKEELLLIKAIYFDEVSERALAQKKNIPQKTLNNRKKRILKKLKKLIEK</sequence>
<keyword evidence="2" id="KW-1185">Reference proteome</keyword>
<reference evidence="1" key="1">
    <citation type="submission" date="2009-07" db="EMBL/GenBank/DDBJ databases">
        <authorList>
            <consortium name="US DOE Joint Genome Institute (JGI-PGF)"/>
            <person name="Lucas S."/>
            <person name="Copeland A."/>
            <person name="Lapidus A."/>
            <person name="Glavina del Rio T."/>
            <person name="Tice H."/>
            <person name="Bruce D."/>
            <person name="Goodwin L."/>
            <person name="Pitluck S."/>
            <person name="Larimer F."/>
            <person name="Land M.L."/>
            <person name="Mouttaki H."/>
            <person name="He Z."/>
            <person name="Zhou J."/>
            <person name="Hemme C.L."/>
        </authorList>
    </citation>
    <scope>NUCLEOTIDE SEQUENCE</scope>
    <source>
        <strain evidence="1">DSM 2782</strain>
    </source>
</reference>
<evidence type="ECO:0000313" key="2">
    <source>
        <dbReference type="Proteomes" id="UP000003860"/>
    </source>
</evidence>
<organism evidence="1 2">
    <name type="scientific">Ruminiclostridium papyrosolvens DSM 2782</name>
    <dbReference type="NCBI Taxonomy" id="588581"/>
    <lineage>
        <taxon>Bacteria</taxon>
        <taxon>Bacillati</taxon>
        <taxon>Bacillota</taxon>
        <taxon>Clostridia</taxon>
        <taxon>Eubacteriales</taxon>
        <taxon>Oscillospiraceae</taxon>
        <taxon>Ruminiclostridium</taxon>
    </lineage>
</organism>
<dbReference type="SUPFAM" id="SSF88659">
    <property type="entry name" value="Sigma3 and sigma4 domains of RNA polymerase sigma factors"/>
    <property type="match status" value="1"/>
</dbReference>
<dbReference type="Gene3D" id="1.10.10.10">
    <property type="entry name" value="Winged helix-like DNA-binding domain superfamily/Winged helix DNA-binding domain"/>
    <property type="match status" value="1"/>
</dbReference>
<proteinExistence type="predicted"/>
<comment type="caution">
    <text evidence="1">The sequence shown here is derived from an EMBL/GenBank/DDBJ whole genome shotgun (WGS) entry which is preliminary data.</text>
</comment>
<dbReference type="InterPro" id="IPR036388">
    <property type="entry name" value="WH-like_DNA-bd_sf"/>
</dbReference>
<dbReference type="Proteomes" id="UP000003860">
    <property type="component" value="Unassembled WGS sequence"/>
</dbReference>
<name>F1TIJ4_9FIRM</name>
<dbReference type="RefSeq" id="WP_004622482.1">
    <property type="nucleotide sequence ID" value="NZ_ACXX02000020.1"/>
</dbReference>
<accession>F1TIJ4</accession>
<evidence type="ECO:0008006" key="3">
    <source>
        <dbReference type="Google" id="ProtNLM"/>
    </source>
</evidence>
<reference evidence="1" key="2">
    <citation type="submission" date="2011-01" db="EMBL/GenBank/DDBJ databases">
        <title>The Non-contiguous Finished genome of Clostridium papyrosolvens.</title>
        <authorList>
            <person name="Lucas S."/>
            <person name="Copeland A."/>
            <person name="Lapidus A."/>
            <person name="Cheng J.-F."/>
            <person name="Goodwin L."/>
            <person name="Pitluck S."/>
            <person name="Misra M."/>
            <person name="Chertkov O."/>
            <person name="Detter J.C."/>
            <person name="Han C."/>
            <person name="Tapia R."/>
            <person name="Land M."/>
            <person name="Hauser L."/>
            <person name="Kyrpides N."/>
            <person name="Ivanova N."/>
            <person name="Pagani I."/>
            <person name="Mouttaki H."/>
            <person name="He Z."/>
            <person name="Zhou J."/>
            <person name="Hemme C.L."/>
            <person name="Woyke T."/>
        </authorList>
    </citation>
    <scope>NUCLEOTIDE SEQUENCE [LARGE SCALE GENOMIC DNA]</scope>
    <source>
        <strain evidence="1">DSM 2782</strain>
    </source>
</reference>
<dbReference type="AlphaFoldDB" id="F1TIJ4"/>
<dbReference type="STRING" id="588581.Cpap_0179"/>
<evidence type="ECO:0000313" key="1">
    <source>
        <dbReference type="EMBL" id="EGD45811.1"/>
    </source>
</evidence>
<dbReference type="OrthoDB" id="9814320at2"/>
<gene>
    <name evidence="1" type="ORF">Cpap_0179</name>
</gene>